<dbReference type="Gene3D" id="3.30.50.10">
    <property type="entry name" value="Erythroid Transcription Factor GATA-1, subunit A"/>
    <property type="match status" value="1"/>
</dbReference>
<dbReference type="SUPFAM" id="SSF57716">
    <property type="entry name" value="Glucocorticoid receptor-like (DNA-binding domain)"/>
    <property type="match status" value="1"/>
</dbReference>
<reference evidence="8" key="1">
    <citation type="submission" date="2017-02" db="UniProtKB">
        <authorList>
            <consortium name="WormBaseParasite"/>
        </authorList>
    </citation>
    <scope>IDENTIFICATION</scope>
</reference>
<evidence type="ECO:0000256" key="4">
    <source>
        <dbReference type="PROSITE-ProRule" id="PRU00094"/>
    </source>
</evidence>
<keyword evidence="7" id="KW-1185">Reference proteome</keyword>
<dbReference type="GO" id="GO:0006355">
    <property type="term" value="P:regulation of DNA-templated transcription"/>
    <property type="evidence" value="ECO:0007669"/>
    <property type="project" value="InterPro"/>
</dbReference>
<keyword evidence="3" id="KW-0539">Nucleus</keyword>
<dbReference type="EMBL" id="UXUI01008850">
    <property type="protein sequence ID" value="VDD92523.1"/>
    <property type="molecule type" value="Genomic_DNA"/>
</dbReference>
<evidence type="ECO:0000313" key="6">
    <source>
        <dbReference type="EMBL" id="VDD92523.1"/>
    </source>
</evidence>
<dbReference type="GO" id="GO:0043565">
    <property type="term" value="F:sequence-specific DNA binding"/>
    <property type="evidence" value="ECO:0007669"/>
    <property type="project" value="InterPro"/>
</dbReference>
<keyword evidence="4" id="KW-0862">Zinc</keyword>
<keyword evidence="4" id="KW-0863">Zinc-finger</keyword>
<dbReference type="GO" id="GO:0008270">
    <property type="term" value="F:zinc ion binding"/>
    <property type="evidence" value="ECO:0007669"/>
    <property type="project" value="UniProtKB-KW"/>
</dbReference>
<feature type="domain" description="GATA-type" evidence="5">
    <location>
        <begin position="255"/>
        <end position="283"/>
    </location>
</feature>
<evidence type="ECO:0000256" key="3">
    <source>
        <dbReference type="ARBA" id="ARBA00023242"/>
    </source>
</evidence>
<gene>
    <name evidence="6" type="ORF">EVEC_LOCUS7274</name>
</gene>
<dbReference type="AlphaFoldDB" id="A0A0N4VB88"/>
<dbReference type="PROSITE" id="PS50114">
    <property type="entry name" value="GATA_ZN_FINGER_2"/>
    <property type="match status" value="1"/>
</dbReference>
<sequence length="336" mass="37882">MLDFLTSSFFQNMDYNMQQASFSAQLFPTDTRNQVADVQLAWNTQSYNNENSFAESKENFFLEQPCSGNQEFPWAAETNEQPLFDGCSSTVEQQQFLPPQTNYELVNDVRENVGFDACSINSQPVRVLMTRQNYFEPHNCIPQSLDQLTVVNNRPINCGESTPYRFPPVCSAQANTNCIEATCSAAPMQNSGDWYSDANLCSSSVTVCQTNSGVSGQKYKEMVAEQWAFDKVSPPISPNFYTTDERGQRPKRIRSHTNSVCSNCSTTVTTLWRRRADGLPECNKSMASVVLATCIFEKTAEQDQRVIIKESEEDPEYKAKRNGNCAVNCYYSQCLS</sequence>
<keyword evidence="4" id="KW-0479">Metal-binding</keyword>
<organism evidence="8">
    <name type="scientific">Enterobius vermicularis</name>
    <name type="common">Human pinworm</name>
    <dbReference type="NCBI Taxonomy" id="51028"/>
    <lineage>
        <taxon>Eukaryota</taxon>
        <taxon>Metazoa</taxon>
        <taxon>Ecdysozoa</taxon>
        <taxon>Nematoda</taxon>
        <taxon>Chromadorea</taxon>
        <taxon>Rhabditida</taxon>
        <taxon>Spirurina</taxon>
        <taxon>Oxyuridomorpha</taxon>
        <taxon>Oxyuroidea</taxon>
        <taxon>Oxyuridae</taxon>
        <taxon>Enterobius</taxon>
    </lineage>
</organism>
<dbReference type="InterPro" id="IPR013088">
    <property type="entry name" value="Znf_NHR/GATA"/>
</dbReference>
<dbReference type="InterPro" id="IPR000679">
    <property type="entry name" value="Znf_GATA"/>
</dbReference>
<proteinExistence type="predicted"/>
<name>A0A0N4VB88_ENTVE</name>
<reference evidence="6 7" key="2">
    <citation type="submission" date="2018-10" db="EMBL/GenBank/DDBJ databases">
        <authorList>
            <consortium name="Pathogen Informatics"/>
        </authorList>
    </citation>
    <scope>NUCLEOTIDE SEQUENCE [LARGE SCALE GENOMIC DNA]</scope>
</reference>
<keyword evidence="1" id="KW-0805">Transcription regulation</keyword>
<evidence type="ECO:0000259" key="5">
    <source>
        <dbReference type="PROSITE" id="PS50114"/>
    </source>
</evidence>
<dbReference type="Proteomes" id="UP000274131">
    <property type="component" value="Unassembled WGS sequence"/>
</dbReference>
<evidence type="ECO:0000313" key="7">
    <source>
        <dbReference type="Proteomes" id="UP000274131"/>
    </source>
</evidence>
<accession>A0A0N4VB88</accession>
<evidence type="ECO:0000313" key="8">
    <source>
        <dbReference type="WBParaSite" id="EVEC_0000779001-mRNA-1"/>
    </source>
</evidence>
<protein>
    <submittedName>
        <fullName evidence="8">GATA-type domain-containing protein</fullName>
    </submittedName>
</protein>
<evidence type="ECO:0000256" key="2">
    <source>
        <dbReference type="ARBA" id="ARBA00023163"/>
    </source>
</evidence>
<keyword evidence="2" id="KW-0804">Transcription</keyword>
<dbReference type="SMART" id="SM00401">
    <property type="entry name" value="ZnF_GATA"/>
    <property type="match status" value="1"/>
</dbReference>
<dbReference type="WBParaSite" id="EVEC_0000779001-mRNA-1">
    <property type="protein sequence ID" value="EVEC_0000779001-mRNA-1"/>
    <property type="gene ID" value="EVEC_0000779001"/>
</dbReference>
<evidence type="ECO:0000256" key="1">
    <source>
        <dbReference type="ARBA" id="ARBA00023015"/>
    </source>
</evidence>